<evidence type="ECO:0000256" key="1">
    <source>
        <dbReference type="SAM" id="Phobius"/>
    </source>
</evidence>
<keyword evidence="1" id="KW-1133">Transmembrane helix</keyword>
<feature type="transmembrane region" description="Helical" evidence="1">
    <location>
        <begin position="34"/>
        <end position="51"/>
    </location>
</feature>
<accession>A0A4Q7VKG9</accession>
<name>A0A4Q7VKG9_9BACT</name>
<evidence type="ECO:0000313" key="3">
    <source>
        <dbReference type="Proteomes" id="UP000293562"/>
    </source>
</evidence>
<keyword evidence="1" id="KW-0472">Membrane</keyword>
<proteinExistence type="predicted"/>
<organism evidence="2 3">
    <name type="scientific">Ancylomarina subtilis</name>
    <dbReference type="NCBI Taxonomy" id="1639035"/>
    <lineage>
        <taxon>Bacteria</taxon>
        <taxon>Pseudomonadati</taxon>
        <taxon>Bacteroidota</taxon>
        <taxon>Bacteroidia</taxon>
        <taxon>Marinilabiliales</taxon>
        <taxon>Marinifilaceae</taxon>
        <taxon>Ancylomarina</taxon>
    </lineage>
</organism>
<evidence type="ECO:0000313" key="2">
    <source>
        <dbReference type="EMBL" id="RZT96634.1"/>
    </source>
</evidence>
<gene>
    <name evidence="2" type="ORF">EV201_1275</name>
</gene>
<protein>
    <submittedName>
        <fullName evidence="2">Uncharacterized protein</fullName>
    </submittedName>
</protein>
<dbReference type="EMBL" id="SHKN01000001">
    <property type="protein sequence ID" value="RZT96634.1"/>
    <property type="molecule type" value="Genomic_DNA"/>
</dbReference>
<dbReference type="AlphaFoldDB" id="A0A4Q7VKG9"/>
<comment type="caution">
    <text evidence="2">The sequence shown here is derived from an EMBL/GenBank/DDBJ whole genome shotgun (WGS) entry which is preliminary data.</text>
</comment>
<keyword evidence="3" id="KW-1185">Reference proteome</keyword>
<reference evidence="2 3" key="1">
    <citation type="submission" date="2019-02" db="EMBL/GenBank/DDBJ databases">
        <title>Genomic Encyclopedia of Type Strains, Phase IV (KMG-IV): sequencing the most valuable type-strain genomes for metagenomic binning, comparative biology and taxonomic classification.</title>
        <authorList>
            <person name="Goeker M."/>
        </authorList>
    </citation>
    <scope>NUCLEOTIDE SEQUENCE [LARGE SCALE GENOMIC DNA]</scope>
    <source>
        <strain evidence="2 3">DSM 28825</strain>
    </source>
</reference>
<sequence length="81" mass="9459">MIKNSINALFFGSGSIAFLSKIWTSIVIFANTYFITLSFIVFSITTIYKFTQFLRKGKHKNLIVYRLIKKAFKKANNYLKH</sequence>
<dbReference type="Proteomes" id="UP000293562">
    <property type="component" value="Unassembled WGS sequence"/>
</dbReference>
<keyword evidence="1" id="KW-0812">Transmembrane</keyword>